<evidence type="ECO:0000313" key="3">
    <source>
        <dbReference type="Proteomes" id="UP000217199"/>
    </source>
</evidence>
<evidence type="ECO:0000313" key="2">
    <source>
        <dbReference type="EMBL" id="PAV17730.1"/>
    </source>
</evidence>
<feature type="region of interest" description="Disordered" evidence="1">
    <location>
        <begin position="40"/>
        <end position="99"/>
    </location>
</feature>
<gene>
    <name evidence="2" type="ORF">PNOK_0621600</name>
</gene>
<feature type="compositionally biased region" description="Polar residues" evidence="1">
    <location>
        <begin position="56"/>
        <end position="88"/>
    </location>
</feature>
<dbReference type="InParanoid" id="A0A286UDR7"/>
<keyword evidence="3" id="KW-1185">Reference proteome</keyword>
<reference evidence="2 3" key="1">
    <citation type="journal article" date="2017" name="Mol. Ecol.">
        <title>Comparative and population genomic landscape of Phellinus noxius: A hypervariable fungus causing root rot in trees.</title>
        <authorList>
            <person name="Chung C.L."/>
            <person name="Lee T.J."/>
            <person name="Akiba M."/>
            <person name="Lee H.H."/>
            <person name="Kuo T.H."/>
            <person name="Liu D."/>
            <person name="Ke H.M."/>
            <person name="Yokoi T."/>
            <person name="Roa M.B."/>
            <person name="Lu M.J."/>
            <person name="Chang Y.Y."/>
            <person name="Ann P.J."/>
            <person name="Tsai J.N."/>
            <person name="Chen C.Y."/>
            <person name="Tzean S.S."/>
            <person name="Ota Y."/>
            <person name="Hattori T."/>
            <person name="Sahashi N."/>
            <person name="Liou R.F."/>
            <person name="Kikuchi T."/>
            <person name="Tsai I.J."/>
        </authorList>
    </citation>
    <scope>NUCLEOTIDE SEQUENCE [LARGE SCALE GENOMIC DNA]</scope>
    <source>
        <strain evidence="2 3">FFPRI411160</strain>
    </source>
</reference>
<accession>A0A286UDR7</accession>
<sequence>MTTPAKRAEQLAALPSLSHALSSLPQARSLDHVALHHPTLAQRGPESEAKLRKALSVNSQNSANGQNYNASIKPQSVQQNGCQGQNTALMMRSKKITRN</sequence>
<name>A0A286UDR7_9AGAM</name>
<proteinExistence type="predicted"/>
<dbReference type="AlphaFoldDB" id="A0A286UDR7"/>
<dbReference type="OrthoDB" id="3267993at2759"/>
<dbReference type="Proteomes" id="UP000217199">
    <property type="component" value="Unassembled WGS sequence"/>
</dbReference>
<protein>
    <submittedName>
        <fullName evidence="2">Uncharacterized protein</fullName>
    </submittedName>
</protein>
<evidence type="ECO:0000256" key="1">
    <source>
        <dbReference type="SAM" id="MobiDB-lite"/>
    </source>
</evidence>
<organism evidence="2 3">
    <name type="scientific">Pyrrhoderma noxium</name>
    <dbReference type="NCBI Taxonomy" id="2282107"/>
    <lineage>
        <taxon>Eukaryota</taxon>
        <taxon>Fungi</taxon>
        <taxon>Dikarya</taxon>
        <taxon>Basidiomycota</taxon>
        <taxon>Agaricomycotina</taxon>
        <taxon>Agaricomycetes</taxon>
        <taxon>Hymenochaetales</taxon>
        <taxon>Hymenochaetaceae</taxon>
        <taxon>Pyrrhoderma</taxon>
    </lineage>
</organism>
<dbReference type="EMBL" id="NBII01000006">
    <property type="protein sequence ID" value="PAV17730.1"/>
    <property type="molecule type" value="Genomic_DNA"/>
</dbReference>
<comment type="caution">
    <text evidence="2">The sequence shown here is derived from an EMBL/GenBank/DDBJ whole genome shotgun (WGS) entry which is preliminary data.</text>
</comment>